<evidence type="ECO:0000256" key="6">
    <source>
        <dbReference type="ARBA" id="ARBA00023263"/>
    </source>
</evidence>
<gene>
    <name evidence="8" type="ORF">EV699_11552</name>
</gene>
<dbReference type="RefSeq" id="WP_165904151.1">
    <property type="nucleotide sequence ID" value="NZ_SLWY01000015.1"/>
</dbReference>
<keyword evidence="5" id="KW-0106">Calcium</keyword>
<comment type="similarity">
    <text evidence="2">Belongs to the PilY1 family.</text>
</comment>
<evidence type="ECO:0000256" key="4">
    <source>
        <dbReference type="ARBA" id="ARBA00022723"/>
    </source>
</evidence>
<comment type="caution">
    <text evidence="8">The sequence shown here is derived from an EMBL/GenBank/DDBJ whole genome shotgun (WGS) entry which is preliminary data.</text>
</comment>
<keyword evidence="9" id="KW-1185">Reference proteome</keyword>
<dbReference type="SUPFAM" id="SSF50998">
    <property type="entry name" value="Quinoprotein alcohol dehydrogenase-like"/>
    <property type="match status" value="1"/>
</dbReference>
<evidence type="ECO:0000256" key="5">
    <source>
        <dbReference type="ARBA" id="ARBA00022837"/>
    </source>
</evidence>
<dbReference type="GO" id="GO:0046872">
    <property type="term" value="F:metal ion binding"/>
    <property type="evidence" value="ECO:0007669"/>
    <property type="project" value="UniProtKB-KW"/>
</dbReference>
<dbReference type="InterPro" id="IPR008707">
    <property type="entry name" value="B-propeller_PilY1"/>
</dbReference>
<evidence type="ECO:0000313" key="9">
    <source>
        <dbReference type="Proteomes" id="UP000295765"/>
    </source>
</evidence>
<dbReference type="InterPro" id="IPR011047">
    <property type="entry name" value="Quinoprotein_ADH-like_sf"/>
</dbReference>
<keyword evidence="4" id="KW-0479">Metal-binding</keyword>
<dbReference type="Pfam" id="PF05567">
    <property type="entry name" value="T4P_PilY1"/>
    <property type="match status" value="1"/>
</dbReference>
<feature type="domain" description="PilY1 beta-propeller" evidence="7">
    <location>
        <begin position="965"/>
        <end position="1267"/>
    </location>
</feature>
<protein>
    <submittedName>
        <fullName evidence="8">Type IV pilus assembly protein PilY1</fullName>
    </submittedName>
</protein>
<evidence type="ECO:0000259" key="7">
    <source>
        <dbReference type="Pfam" id="PF05567"/>
    </source>
</evidence>
<evidence type="ECO:0000256" key="3">
    <source>
        <dbReference type="ARBA" id="ARBA00022558"/>
    </source>
</evidence>
<name>A0A4R2LLI3_9GAMM</name>
<reference evidence="8 9" key="1">
    <citation type="submission" date="2019-03" db="EMBL/GenBank/DDBJ databases">
        <title>Genomic Encyclopedia of Type Strains, Phase IV (KMG-IV): sequencing the most valuable type-strain genomes for metagenomic binning, comparative biology and taxonomic classification.</title>
        <authorList>
            <person name="Goeker M."/>
        </authorList>
    </citation>
    <scope>NUCLEOTIDE SEQUENCE [LARGE SCALE GENOMIC DNA]</scope>
    <source>
        <strain evidence="8 9">DSM 25287</strain>
    </source>
</reference>
<keyword evidence="3" id="KW-1029">Fimbrium biogenesis</keyword>
<dbReference type="EMBL" id="SLWY01000015">
    <property type="protein sequence ID" value="TCO80275.1"/>
    <property type="molecule type" value="Genomic_DNA"/>
</dbReference>
<dbReference type="Proteomes" id="UP000295765">
    <property type="component" value="Unassembled WGS sequence"/>
</dbReference>
<accession>A0A4R2LLI3</accession>
<dbReference type="GO" id="GO:0009289">
    <property type="term" value="C:pilus"/>
    <property type="evidence" value="ECO:0007669"/>
    <property type="project" value="UniProtKB-SubCell"/>
</dbReference>
<evidence type="ECO:0000256" key="1">
    <source>
        <dbReference type="ARBA" id="ARBA00004561"/>
    </source>
</evidence>
<keyword evidence="6" id="KW-0281">Fimbrium</keyword>
<sequence>MYPPRSASSASWSLATLRRHRGAQTARGPWLIVALVLACFMSAAHALTLPQTPITYYQAPVLAMLAMGKDHTLFYKAFNDYSDLDGDGIPELTYNKGVRYFGYFDSGRCYEYISGLQRFSPSIGKDADADYYCPTGGNLWSGNFLNWATMTRMDIIRRVLYGGMRIVDDDAYTVLERAAVPRDGHAWVKVYSGSDMNRLTPLSDATISLCNVSYTDTSDGRYVPLMRVARGSWPRWASNGYYQCEWRENYPVDPVYGTSGNLPTASDKIANGYKAGEFIVRAEVCQNNHEEDNCKTYPTGKVKKPTGIIQQYGDDNVIRFGLLTGSYRRNISGGVLRKNIGVDSNEISVSTDGRFIGFNSPPSSENSLSSGPRGFWGDPAPSFGGMIRTLDLLQVTGYNGSNYSGDGCGTPGMSNFANDICNSFGNPEAEIYLEAVRYYTALSSGPTAAFLPTAGTSDANKIPHMPGNVTWTDPQAAFSSTDKQCVAKNVVFFSSSANSFDSNLADIGNAVDGITTDLDTSTGVISGGVSAVRTETKNIGTAEGLTGSFFVGRSLTAGQYDQICTAKTVTDLSQVDGICPEAPRLKGGYEMAGLALIARRDHKINTYGISLAPASPSVTIAEAGTGGRRVTLIPACQSYNGSTFVGSCGLLNFRIDSQQSTTTTATGRLYVSWDDSEQGSDYELDVDGFIDYEINWLANTAKVSTTLNASSATFRLGFGYVIAGTTQDGFHAHSGLNGYTFKDPTGTPDCESGCTLNSNPALNVSARTYPLGTSSARNLPKPLELAAKWGGFIDTNKDGVPQPDEWKDKSYFSVANPNELAASLGKIFDLIATTRSGAALTANSSTLQTSAVVYRTTYDASDWSGDVIAYPLDSSGNVLVDQPLWQAREHIPAPTQRNIYTVTDPNQTGKGVAFTWTSISNAQQKLLESTKNSKDGQAVLDYLRGNQSQEASQVTNGYRTRKYVLGDVIGSAATYVAASDEGRSILPGSEGSSYQSFVQSKASRPSMLYFGANDGMLHGIAAADGSEKLAYVPYGVFANLNKLAQANYAHQYYVDATPVVGDAYNNGWKTILLGTLGNGGKSLFALDVSAPTAFTSSQALWEFTNARLGEGARQPLIARTNSTAHPWVAIVGNAYNTVVGSGNNASVNVPTLLVIDLWTGALVKELVTTPPVAGDNGLSPPTAFDANDDGKVDYVYAGDLLGNLWKFDLSSSNESSWNVAFSNTPLFSAKDSAGRAQAITVQPLVEKHPDSGIMVYFGTGRYLTASDHTDPVLNPNPTDGTGGTDFNPVNSLYGLRDTGSSVIAGRSALLAQSITYEGTPSGFSNAIRITSNTAIDWTQKRGWYMDLLSGGSIFQGERVVVTPARIYERLVVLTSIPTQSSCQKSGYGWLMELNALSGQALTYSALDYSGDNTINASDIVTAGTVSGINENRAPSAKRLDDIGMPTGITILGKGSSSGDTRCEGGACEIKIPGGTEAVGKGEIELSGGKKGRLTWRQLQ</sequence>
<comment type="subcellular location">
    <subcellularLocation>
        <location evidence="1">Fimbrium</location>
    </subcellularLocation>
</comment>
<organism evidence="8 9">
    <name type="scientific">Plasticicumulans lactativorans</name>
    <dbReference type="NCBI Taxonomy" id="1133106"/>
    <lineage>
        <taxon>Bacteria</taxon>
        <taxon>Pseudomonadati</taxon>
        <taxon>Pseudomonadota</taxon>
        <taxon>Gammaproteobacteria</taxon>
        <taxon>Candidatus Competibacteraceae</taxon>
        <taxon>Plasticicumulans</taxon>
    </lineage>
</organism>
<evidence type="ECO:0000256" key="2">
    <source>
        <dbReference type="ARBA" id="ARBA00008387"/>
    </source>
</evidence>
<proteinExistence type="inferred from homology"/>
<evidence type="ECO:0000313" key="8">
    <source>
        <dbReference type="EMBL" id="TCO80275.1"/>
    </source>
</evidence>